<keyword evidence="4" id="KW-1185">Reference proteome</keyword>
<evidence type="ECO:0000313" key="3">
    <source>
        <dbReference type="EMBL" id="RXK38865.1"/>
    </source>
</evidence>
<feature type="compositionally biased region" description="Acidic residues" evidence="2">
    <location>
        <begin position="259"/>
        <end position="273"/>
    </location>
</feature>
<dbReference type="FunFam" id="1.20.1260.60:FF:000002">
    <property type="entry name" value="Vacuolar protein sorting-associated protein IST1"/>
    <property type="match status" value="1"/>
</dbReference>
<reference evidence="3 4" key="1">
    <citation type="submission" date="2016-06" db="EMBL/GenBank/DDBJ databases">
        <title>Evolution of pathogenesis and genome organization in the Tremellales.</title>
        <authorList>
            <person name="Cuomo C."/>
            <person name="Litvintseva A."/>
            <person name="Heitman J."/>
            <person name="Chen Y."/>
            <person name="Sun S."/>
            <person name="Springer D."/>
            <person name="Dromer F."/>
            <person name="Young S."/>
            <person name="Zeng Q."/>
            <person name="Chapman S."/>
            <person name="Gujja S."/>
            <person name="Saif S."/>
            <person name="Birren B."/>
        </authorList>
    </citation>
    <scope>NUCLEOTIDE SEQUENCE [LARGE SCALE GENOMIC DNA]</scope>
    <source>
        <strain evidence="3 4">ATCC 28783</strain>
    </source>
</reference>
<dbReference type="OrthoDB" id="29853at2759"/>
<accession>A0A4Q1BM24</accession>
<dbReference type="GO" id="GO:0015031">
    <property type="term" value="P:protein transport"/>
    <property type="evidence" value="ECO:0007669"/>
    <property type="project" value="InterPro"/>
</dbReference>
<evidence type="ECO:0000313" key="4">
    <source>
        <dbReference type="Proteomes" id="UP000289152"/>
    </source>
</evidence>
<evidence type="ECO:0000256" key="1">
    <source>
        <dbReference type="ARBA" id="ARBA00005536"/>
    </source>
</evidence>
<gene>
    <name evidence="3" type="ORF">M231_03814</name>
</gene>
<dbReference type="InParanoid" id="A0A4Q1BM24"/>
<comment type="similarity">
    <text evidence="1">Belongs to the IST1 family.</text>
</comment>
<organism evidence="3 4">
    <name type="scientific">Tremella mesenterica</name>
    <name type="common">Jelly fungus</name>
    <dbReference type="NCBI Taxonomy" id="5217"/>
    <lineage>
        <taxon>Eukaryota</taxon>
        <taxon>Fungi</taxon>
        <taxon>Dikarya</taxon>
        <taxon>Basidiomycota</taxon>
        <taxon>Agaricomycotina</taxon>
        <taxon>Tremellomycetes</taxon>
        <taxon>Tremellales</taxon>
        <taxon>Tremellaceae</taxon>
        <taxon>Tremella</taxon>
    </lineage>
</organism>
<dbReference type="PANTHER" id="PTHR12161">
    <property type="entry name" value="IST1 FAMILY MEMBER"/>
    <property type="match status" value="1"/>
</dbReference>
<feature type="region of interest" description="Disordered" evidence="2">
    <location>
        <begin position="242"/>
        <end position="324"/>
    </location>
</feature>
<evidence type="ECO:0000256" key="2">
    <source>
        <dbReference type="SAM" id="MobiDB-lite"/>
    </source>
</evidence>
<proteinExistence type="inferred from homology"/>
<comment type="caution">
    <text evidence="3">The sequence shown here is derived from an EMBL/GenBank/DDBJ whole genome shotgun (WGS) entry which is preliminary data.</text>
</comment>
<dbReference type="InterPro" id="IPR042277">
    <property type="entry name" value="IST1-like"/>
</dbReference>
<name>A0A4Q1BM24_TREME</name>
<dbReference type="VEuPathDB" id="FungiDB:TREMEDRAFT_26847"/>
<protein>
    <recommendedName>
        <fullName evidence="5">DUF292-domain-containing protein</fullName>
    </recommendedName>
</protein>
<feature type="compositionally biased region" description="Basic and acidic residues" evidence="2">
    <location>
        <begin position="274"/>
        <end position="305"/>
    </location>
</feature>
<dbReference type="InterPro" id="IPR005061">
    <property type="entry name" value="Ist1"/>
</dbReference>
<dbReference type="STRING" id="5217.A0A4Q1BM24"/>
<dbReference type="AlphaFoldDB" id="A0A4Q1BM24"/>
<sequence>MPPWNSARTKVSRLSYLEQRQNHCLDEIYPWSDIISRCFLLHDALLGSQGLRSVIKIYSSVERISRVGIDVQVQIRLSIQRLRSLQEKKLALAKKSRREIADLLLKNRVETARLRVEGLIQDDIYVELLELLELYCELLQARFNLLDSSTVTEPEPSISDAVCSIVYAAPRTELKELHVLREFLMHKYGRNFALSLLPTELTPPGVPSRVLSKMSLFTPSPDLVDAYLSEIARGYNVPYESPLPPLDSAVVGAEKESSPEDEDGDGGAESDDNPEGKEIGKGKGKEKESDKEKSPPKEAITKDKTTLPPPQAQETQVWGKKDTEEDELARRFAKLKELR</sequence>
<dbReference type="Pfam" id="PF03398">
    <property type="entry name" value="Ist1"/>
    <property type="match status" value="1"/>
</dbReference>
<dbReference type="Gene3D" id="1.20.1260.60">
    <property type="entry name" value="Vacuolar protein sorting-associated protein Ist1"/>
    <property type="match status" value="1"/>
</dbReference>
<dbReference type="Proteomes" id="UP000289152">
    <property type="component" value="Unassembled WGS sequence"/>
</dbReference>
<dbReference type="PANTHER" id="PTHR12161:SF5">
    <property type="entry name" value="IST1 HOMOLOG"/>
    <property type="match status" value="1"/>
</dbReference>
<dbReference type="EMBL" id="SDIL01000040">
    <property type="protein sequence ID" value="RXK38865.1"/>
    <property type="molecule type" value="Genomic_DNA"/>
</dbReference>
<evidence type="ECO:0008006" key="5">
    <source>
        <dbReference type="Google" id="ProtNLM"/>
    </source>
</evidence>